<feature type="region of interest" description="Disordered" evidence="2">
    <location>
        <begin position="1"/>
        <end position="35"/>
    </location>
</feature>
<evidence type="ECO:0000313" key="3">
    <source>
        <dbReference type="EMBL" id="KOO21269.1"/>
    </source>
</evidence>
<gene>
    <name evidence="3" type="ORF">Ctob_001709</name>
</gene>
<dbReference type="OrthoDB" id="2228at2759"/>
<dbReference type="SUPFAM" id="SSF56815">
    <property type="entry name" value="Sec1/munc18-like (SM) proteins"/>
    <property type="match status" value="1"/>
</dbReference>
<evidence type="ECO:0000313" key="4">
    <source>
        <dbReference type="Proteomes" id="UP000037460"/>
    </source>
</evidence>
<dbReference type="InterPro" id="IPR043154">
    <property type="entry name" value="Sec-1-like_dom1"/>
</dbReference>
<dbReference type="Gene3D" id="1.25.40.60">
    <property type="match status" value="1"/>
</dbReference>
<dbReference type="InterPro" id="IPR043127">
    <property type="entry name" value="Sec-1-like_dom3a"/>
</dbReference>
<evidence type="ECO:0000256" key="2">
    <source>
        <dbReference type="SAM" id="MobiDB-lite"/>
    </source>
</evidence>
<dbReference type="EMBL" id="JWZX01003376">
    <property type="protein sequence ID" value="KOO21269.1"/>
    <property type="molecule type" value="Genomic_DNA"/>
</dbReference>
<dbReference type="Pfam" id="PF00995">
    <property type="entry name" value="Sec1"/>
    <property type="match status" value="1"/>
</dbReference>
<proteinExistence type="inferred from homology"/>
<dbReference type="PANTHER" id="PTHR11679">
    <property type="entry name" value="VESICLE PROTEIN SORTING-ASSOCIATED"/>
    <property type="match status" value="1"/>
</dbReference>
<dbReference type="Proteomes" id="UP000037460">
    <property type="component" value="Unassembled WGS sequence"/>
</dbReference>
<dbReference type="Gene3D" id="3.40.50.2060">
    <property type="match status" value="1"/>
</dbReference>
<reference evidence="4" key="1">
    <citation type="journal article" date="2015" name="PLoS Genet.">
        <title>Genome Sequence and Transcriptome Analyses of Chrysochromulina tobin: Metabolic Tools for Enhanced Algal Fitness in the Prominent Order Prymnesiales (Haptophyceae).</title>
        <authorList>
            <person name="Hovde B.T."/>
            <person name="Deodato C.R."/>
            <person name="Hunsperger H.M."/>
            <person name="Ryken S.A."/>
            <person name="Yost W."/>
            <person name="Jha R.K."/>
            <person name="Patterson J."/>
            <person name="Monnat R.J. Jr."/>
            <person name="Barlow S.B."/>
            <person name="Starkenburg S.R."/>
            <person name="Cattolico R.A."/>
        </authorList>
    </citation>
    <scope>NUCLEOTIDE SEQUENCE</scope>
    <source>
        <strain evidence="4">CCMP291</strain>
    </source>
</reference>
<dbReference type="GO" id="GO:0016192">
    <property type="term" value="P:vesicle-mediated transport"/>
    <property type="evidence" value="ECO:0007669"/>
    <property type="project" value="InterPro"/>
</dbReference>
<dbReference type="InterPro" id="IPR027482">
    <property type="entry name" value="Sec1-like_dom2"/>
</dbReference>
<dbReference type="PIRSF" id="PIRSF005715">
    <property type="entry name" value="VPS45_Sec1"/>
    <property type="match status" value="1"/>
</dbReference>
<sequence length="669" mass="74317">MWGSKKKQPDMTYSSHYEPGGSMPPPPLASVPAPSTFGKSDAASLNLRETVKARLLSDMMHSMAGEAAGIVMCADSFTVRVLSSVFKMSQLLEENITVVENITMKQPSGEYLQRQPLPDLPAAYFIQPTIESVNRLITDFKDKKKPMYKSCHLFFSSHVSDALFGKIKASNAINYVQSFKELNLEFVCTESNAFVLDSPQSLPTLFAPEDMPAASEAKLQEQHRLAAMLATLCISMGEIPLIRHSTRPVASAVAQLLQGKLTELAASGASFVTRTPEEKEKTTLLLLDRSYDAISPLVHEFTYQAMAHDLLSIHDDKYTYHFVANNNEKQSKTVLLNDTDPLWTRLRSMHIADLGTLLHTEFKQFLADNPEAAKLLSKDKSKNLKDMTAGLRGLPKFQETHARYSLHMAVTQELMTKYNKHCLEAIATLEQNMACREDSSGKAYGKQSLTDLRALLEREDIPFSPEDKMRLLMIYVATQDGIKQDERRQLLNLAGISPEDQVAILNLFYLNVTMLQGTKEKKEKKKVLRDFEEATYDVSRYVPPLKQLCGDLLDKGLELVEYPYTTEPKALVERARELAAEKAAKAKDKAAAVPVEVPATGKRLIIIMLGGLCYSELRALHEVRVMYPGREIIIGTTAMLTPQAYLLGLKAMKQLDGAGGAGGASVTKV</sequence>
<evidence type="ECO:0000256" key="1">
    <source>
        <dbReference type="ARBA" id="ARBA00009884"/>
    </source>
</evidence>
<name>A0A0M0J3W9_9EUKA</name>
<protein>
    <submittedName>
        <fullName evidence="3">Syntaxin-binding protein 1-like protein</fullName>
    </submittedName>
</protein>
<organism evidence="3 4">
    <name type="scientific">Chrysochromulina tobinii</name>
    <dbReference type="NCBI Taxonomy" id="1460289"/>
    <lineage>
        <taxon>Eukaryota</taxon>
        <taxon>Haptista</taxon>
        <taxon>Haptophyta</taxon>
        <taxon>Prymnesiophyceae</taxon>
        <taxon>Prymnesiales</taxon>
        <taxon>Chrysochromulinaceae</taxon>
        <taxon>Chrysochromulina</taxon>
    </lineage>
</organism>
<dbReference type="Gene3D" id="3.40.50.1910">
    <property type="match status" value="1"/>
</dbReference>
<comment type="similarity">
    <text evidence="1">Belongs to the STXBP/unc-18/SEC1 family.</text>
</comment>
<dbReference type="InterPro" id="IPR001619">
    <property type="entry name" value="Sec1-like"/>
</dbReference>
<dbReference type="InterPro" id="IPR036045">
    <property type="entry name" value="Sec1-like_sf"/>
</dbReference>
<dbReference type="AlphaFoldDB" id="A0A0M0J3W9"/>
<keyword evidence="4" id="KW-1185">Reference proteome</keyword>
<dbReference type="Gene3D" id="3.90.830.10">
    <property type="entry name" value="Syntaxin Binding Protein 1, Chain A, domain 2"/>
    <property type="match status" value="1"/>
</dbReference>
<comment type="caution">
    <text evidence="3">The sequence shown here is derived from an EMBL/GenBank/DDBJ whole genome shotgun (WGS) entry which is preliminary data.</text>
</comment>
<accession>A0A0M0J3W9</accession>